<keyword evidence="2" id="KW-1185">Reference proteome</keyword>
<proteinExistence type="predicted"/>
<dbReference type="Proteomes" id="UP001454036">
    <property type="component" value="Unassembled WGS sequence"/>
</dbReference>
<dbReference type="EMBL" id="BAABME010014028">
    <property type="protein sequence ID" value="GAA0186778.1"/>
    <property type="molecule type" value="Genomic_DNA"/>
</dbReference>
<protein>
    <submittedName>
        <fullName evidence="1">Uncharacterized protein</fullName>
    </submittedName>
</protein>
<sequence length="91" mass="10063">MGVGHLADGEPSDAVGMRDVNLRKTIGVDVVAQGQNIGTLYKDATGFMLDVSFGVSMRDQRRAERYSQALKNSLIEERCSDQTLKFNELIK</sequence>
<reference evidence="1 2" key="1">
    <citation type="submission" date="2024-01" db="EMBL/GenBank/DDBJ databases">
        <title>The complete chloroplast genome sequence of Lithospermum erythrorhizon: insights into the phylogenetic relationship among Boraginaceae species and the maternal lineages of purple gromwells.</title>
        <authorList>
            <person name="Okada T."/>
            <person name="Watanabe K."/>
        </authorList>
    </citation>
    <scope>NUCLEOTIDE SEQUENCE [LARGE SCALE GENOMIC DNA]</scope>
</reference>
<evidence type="ECO:0000313" key="1">
    <source>
        <dbReference type="EMBL" id="GAA0186778.1"/>
    </source>
</evidence>
<comment type="caution">
    <text evidence="1">The sequence shown here is derived from an EMBL/GenBank/DDBJ whole genome shotgun (WGS) entry which is preliminary data.</text>
</comment>
<organism evidence="1 2">
    <name type="scientific">Lithospermum erythrorhizon</name>
    <name type="common">Purple gromwell</name>
    <name type="synonym">Lithospermum officinale var. erythrorhizon</name>
    <dbReference type="NCBI Taxonomy" id="34254"/>
    <lineage>
        <taxon>Eukaryota</taxon>
        <taxon>Viridiplantae</taxon>
        <taxon>Streptophyta</taxon>
        <taxon>Embryophyta</taxon>
        <taxon>Tracheophyta</taxon>
        <taxon>Spermatophyta</taxon>
        <taxon>Magnoliopsida</taxon>
        <taxon>eudicotyledons</taxon>
        <taxon>Gunneridae</taxon>
        <taxon>Pentapetalae</taxon>
        <taxon>asterids</taxon>
        <taxon>lamiids</taxon>
        <taxon>Boraginales</taxon>
        <taxon>Boraginaceae</taxon>
        <taxon>Boraginoideae</taxon>
        <taxon>Lithospermeae</taxon>
        <taxon>Lithospermum</taxon>
    </lineage>
</organism>
<name>A0AAV3RYE3_LITER</name>
<accession>A0AAV3RYE3</accession>
<dbReference type="AlphaFoldDB" id="A0AAV3RYE3"/>
<gene>
    <name evidence="1" type="ORF">LIER_34066</name>
</gene>
<evidence type="ECO:0000313" key="2">
    <source>
        <dbReference type="Proteomes" id="UP001454036"/>
    </source>
</evidence>